<accession>A0ABR3BEP9</accession>
<dbReference type="EMBL" id="JBCLYO010000001">
    <property type="protein sequence ID" value="KAL0097329.1"/>
    <property type="molecule type" value="Genomic_DNA"/>
</dbReference>
<dbReference type="Proteomes" id="UP001448207">
    <property type="component" value="Unassembled WGS sequence"/>
</dbReference>
<evidence type="ECO:0000313" key="2">
    <source>
        <dbReference type="Proteomes" id="UP001448207"/>
    </source>
</evidence>
<proteinExistence type="predicted"/>
<comment type="caution">
    <text evidence="1">The sequence shown here is derived from an EMBL/GenBank/DDBJ whole genome shotgun (WGS) entry which is preliminary data.</text>
</comment>
<protein>
    <submittedName>
        <fullName evidence="1">Uncharacterized protein</fullName>
    </submittedName>
</protein>
<organism evidence="1 2">
    <name type="scientific">Phycomyces blakesleeanus</name>
    <dbReference type="NCBI Taxonomy" id="4837"/>
    <lineage>
        <taxon>Eukaryota</taxon>
        <taxon>Fungi</taxon>
        <taxon>Fungi incertae sedis</taxon>
        <taxon>Mucoromycota</taxon>
        <taxon>Mucoromycotina</taxon>
        <taxon>Mucoromycetes</taxon>
        <taxon>Mucorales</taxon>
        <taxon>Phycomycetaceae</taxon>
        <taxon>Phycomyces</taxon>
    </lineage>
</organism>
<feature type="non-terminal residue" evidence="1">
    <location>
        <position position="1"/>
    </location>
</feature>
<evidence type="ECO:0000313" key="1">
    <source>
        <dbReference type="EMBL" id="KAL0097329.1"/>
    </source>
</evidence>
<reference evidence="1 2" key="1">
    <citation type="submission" date="2024-04" db="EMBL/GenBank/DDBJ databases">
        <title>Symmetric and asymmetric DNA N6-adenine methylation regulates different biological responses in Mucorales.</title>
        <authorList>
            <consortium name="Lawrence Berkeley National Laboratory"/>
            <person name="Lax C."/>
            <person name="Mondo S.J."/>
            <person name="Osorio-Concepcion M."/>
            <person name="Muszewska A."/>
            <person name="Corrochano-Luque M."/>
            <person name="Gutierrez G."/>
            <person name="Riley R."/>
            <person name="Lipzen A."/>
            <person name="Guo J."/>
            <person name="Hundley H."/>
            <person name="Amirebrahimi M."/>
            <person name="Ng V."/>
            <person name="Lorenzo-Gutierrez D."/>
            <person name="Binder U."/>
            <person name="Yang J."/>
            <person name="Song Y."/>
            <person name="Canovas D."/>
            <person name="Navarro E."/>
            <person name="Freitag M."/>
            <person name="Gabaldon T."/>
            <person name="Grigoriev I.V."/>
            <person name="Corrochano L.M."/>
            <person name="Nicolas F.E."/>
            <person name="Garre V."/>
        </authorList>
    </citation>
    <scope>NUCLEOTIDE SEQUENCE [LARGE SCALE GENOMIC DNA]</scope>
    <source>
        <strain evidence="1 2">L51</strain>
    </source>
</reference>
<gene>
    <name evidence="1" type="ORF">J3Q64DRAFT_1630832</name>
</gene>
<keyword evidence="2" id="KW-1185">Reference proteome</keyword>
<name>A0ABR3BEP9_PHYBL</name>
<sequence length="51" mass="5889">GPKSSIATEHSEYMKELLDNDPKLYSDDIIGSLIRRFENCIISRLELNYSL</sequence>